<reference evidence="2 3" key="1">
    <citation type="journal article" date="2007" name="Nat. Biotechnol.">
        <title>Complete genome sequence of the erythromycin-producing bacterium Saccharopolyspora erythraea NRRL23338.</title>
        <authorList>
            <person name="Oliynyk M."/>
            <person name="Samborskyy M."/>
            <person name="Lester J.B."/>
            <person name="Mironenko T."/>
            <person name="Scott N."/>
            <person name="Dickens S."/>
            <person name="Haydock S.F."/>
            <person name="Leadlay P.F."/>
        </authorList>
    </citation>
    <scope>NUCLEOTIDE SEQUENCE [LARGE SCALE GENOMIC DNA]</scope>
    <source>
        <strain evidence="3">ATCC 11635 / DSM 40517 / JCM 4748 / NBRC 13426 / NCIMB 8594 / NRRL 2338</strain>
    </source>
</reference>
<accession>A4FNA6</accession>
<dbReference type="Proteomes" id="UP000006728">
    <property type="component" value="Chromosome"/>
</dbReference>
<dbReference type="EMBL" id="AM420293">
    <property type="protein sequence ID" value="CAM05531.1"/>
    <property type="molecule type" value="Genomic_DNA"/>
</dbReference>
<evidence type="ECO:0000313" key="3">
    <source>
        <dbReference type="Proteomes" id="UP000006728"/>
    </source>
</evidence>
<dbReference type="HOGENOM" id="CLU_979658_0_0_11"/>
<dbReference type="eggNOG" id="ENOG5033XJN">
    <property type="taxonomic scope" value="Bacteria"/>
</dbReference>
<protein>
    <submittedName>
        <fullName evidence="2">Uncharacterized protein</fullName>
    </submittedName>
</protein>
<organism evidence="2 3">
    <name type="scientific">Saccharopolyspora erythraea (strain ATCC 11635 / DSM 40517 / JCM 4748 / NBRC 13426 / NCIMB 8594 / NRRL 2338)</name>
    <dbReference type="NCBI Taxonomy" id="405948"/>
    <lineage>
        <taxon>Bacteria</taxon>
        <taxon>Bacillati</taxon>
        <taxon>Actinomycetota</taxon>
        <taxon>Actinomycetes</taxon>
        <taxon>Pseudonocardiales</taxon>
        <taxon>Pseudonocardiaceae</taxon>
        <taxon>Saccharopolyspora</taxon>
    </lineage>
</organism>
<feature type="compositionally biased region" description="Pro residues" evidence="1">
    <location>
        <begin position="224"/>
        <end position="236"/>
    </location>
</feature>
<keyword evidence="3" id="KW-1185">Reference proteome</keyword>
<sequence length="284" mass="28833">MQAAVVAAGVTAVGGGAVAIADGGQATPPSGPELTRIPEQVELAAPIDGCKPQDVSAKTCVDAVGRVVAPTLVHQAGADLGQSRSELGSALRVERPLVSFGKAQRALDAVQNTSHRAQELGRTRPTTQVGLWPDNIGPLHKQTADGVLFDAELAPRPPDHEGVSALDTVSRLDAAHGYGMRPATVPVGTVMPLARQAPGVDPLLTEVNTRGNALAKTYQRIAPAPQPPAPAVPPSAAPASERQTPALPSLDSTLEDAVVGSAHNVATGLPQSPSQVTGLASAAQ</sequence>
<evidence type="ECO:0000256" key="1">
    <source>
        <dbReference type="SAM" id="MobiDB-lite"/>
    </source>
</evidence>
<name>A4FNA6_SACEN</name>
<dbReference type="KEGG" id="sen:SACE_6361"/>
<gene>
    <name evidence="2" type="ordered locus">SACE_6361</name>
</gene>
<feature type="region of interest" description="Disordered" evidence="1">
    <location>
        <begin position="265"/>
        <end position="284"/>
    </location>
</feature>
<evidence type="ECO:0000313" key="2">
    <source>
        <dbReference type="EMBL" id="CAM05531.1"/>
    </source>
</evidence>
<dbReference type="OrthoDB" id="3670782at2"/>
<proteinExistence type="predicted"/>
<feature type="region of interest" description="Disordered" evidence="1">
    <location>
        <begin position="223"/>
        <end position="252"/>
    </location>
</feature>
<feature type="compositionally biased region" description="Polar residues" evidence="1">
    <location>
        <begin position="269"/>
        <end position="284"/>
    </location>
</feature>
<dbReference type="AlphaFoldDB" id="A4FNA6"/>